<dbReference type="InterPro" id="IPR029063">
    <property type="entry name" value="SAM-dependent_MTases_sf"/>
</dbReference>
<comment type="catalytic activity">
    <reaction evidence="3">
        <text>prephenate + S-adenosyl-L-methionine = carboxy-S-adenosyl-L-methionine + 3-phenylpyruvate + H2O</text>
        <dbReference type="Rhea" id="RHEA:51692"/>
        <dbReference type="ChEBI" id="CHEBI:15377"/>
        <dbReference type="ChEBI" id="CHEBI:18005"/>
        <dbReference type="ChEBI" id="CHEBI:29934"/>
        <dbReference type="ChEBI" id="CHEBI:59789"/>
        <dbReference type="ChEBI" id="CHEBI:134278"/>
    </reaction>
</comment>
<keyword evidence="7" id="KW-1185">Reference proteome</keyword>
<dbReference type="GO" id="GO:0016743">
    <property type="term" value="F:carboxyl- or carbamoyltransferase activity"/>
    <property type="evidence" value="ECO:0007669"/>
    <property type="project" value="UniProtKB-UniRule"/>
</dbReference>
<evidence type="ECO:0000256" key="2">
    <source>
        <dbReference type="ARBA" id="ARBA00022691"/>
    </source>
</evidence>
<dbReference type="InterPro" id="IPR041698">
    <property type="entry name" value="Methyltransf_25"/>
</dbReference>
<dbReference type="Proteomes" id="UP000094609">
    <property type="component" value="Chromosome"/>
</dbReference>
<dbReference type="STRING" id="1193502.SHALO_1723"/>
<feature type="binding site" evidence="3">
    <location>
        <position position="191"/>
    </location>
    <ligand>
        <name>S-adenosyl-L-methionine</name>
        <dbReference type="ChEBI" id="CHEBI:59789"/>
    </ligand>
</feature>
<evidence type="ECO:0000256" key="1">
    <source>
        <dbReference type="ARBA" id="ARBA00022679"/>
    </source>
</evidence>
<dbReference type="PIRSF" id="PIRSF006325">
    <property type="entry name" value="MeTrfase_bac"/>
    <property type="match status" value="1"/>
</dbReference>
<dbReference type="EMBL" id="CP017111">
    <property type="protein sequence ID" value="AOO65494.1"/>
    <property type="molecule type" value="Genomic_DNA"/>
</dbReference>
<dbReference type="Gene3D" id="3.40.50.150">
    <property type="entry name" value="Vaccinia Virus protein VP39"/>
    <property type="match status" value="1"/>
</dbReference>
<dbReference type="PANTHER" id="PTHR43861:SF2">
    <property type="entry name" value="CARBOXY-S-ADENOSYL-L-METHIONINE SYNTHASE"/>
    <property type="match status" value="1"/>
</dbReference>
<feature type="binding site" evidence="3 4">
    <location>
        <position position="34"/>
    </location>
    <ligand>
        <name>S-adenosyl-L-methionine</name>
        <dbReference type="ChEBI" id="CHEBI:59789"/>
    </ligand>
</feature>
<dbReference type="PATRIC" id="fig|1193502.14.peg.1749"/>
<evidence type="ECO:0000256" key="3">
    <source>
        <dbReference type="HAMAP-Rule" id="MF_01589"/>
    </source>
</evidence>
<reference evidence="7" key="1">
    <citation type="submission" date="2016-08" db="EMBL/GenBank/DDBJ databases">
        <title>Complete genome sequence of the organohalide-respiring Epsilonproteobacterium Sulfurospirillum halorespirans.</title>
        <authorList>
            <person name="Goris T."/>
            <person name="Zimmermann J."/>
            <person name="Schenz B."/>
            <person name="Lemos M."/>
            <person name="Hackermueller J."/>
            <person name="Diekert G."/>
        </authorList>
    </citation>
    <scope>NUCLEOTIDE SEQUENCE [LARGE SCALE GENOMIC DNA]</scope>
    <source>
        <strain>DSM 13726</strain>
        <strain evidence="7">PCE-M2</strain>
    </source>
</reference>
<dbReference type="InterPro" id="IPR005271">
    <property type="entry name" value="CmoA"/>
</dbReference>
<organism evidence="6 7">
    <name type="scientific">Sulfurospirillum halorespirans DSM 13726</name>
    <dbReference type="NCBI Taxonomy" id="1193502"/>
    <lineage>
        <taxon>Bacteria</taxon>
        <taxon>Pseudomonadati</taxon>
        <taxon>Campylobacterota</taxon>
        <taxon>Epsilonproteobacteria</taxon>
        <taxon>Campylobacterales</taxon>
        <taxon>Sulfurospirillaceae</taxon>
        <taxon>Sulfurospirillum</taxon>
    </lineage>
</organism>
<dbReference type="GO" id="GO:0032259">
    <property type="term" value="P:methylation"/>
    <property type="evidence" value="ECO:0007669"/>
    <property type="project" value="UniProtKB-KW"/>
</dbReference>
<evidence type="ECO:0000259" key="5">
    <source>
        <dbReference type="Pfam" id="PF13649"/>
    </source>
</evidence>
<sequence>MDKVFTKPITKQFEFDEDVAVVFDDMLERSIPFYKEVIALTCKTICHHVKEGAHIVDLGCSTANTLLALHKKSDKSYHLLGIDNAEAMLHLARQKVHAYGANIDLEHADITHVALTCKDVIIANYMLQFIRPLQRAAFVAKLYDALNPNGLFIFSEKIVFEDKVLNKEMIDLYYDFKREQGYSDFEIAQKREALENVLIPYTEDENKAMLRNAGFETIEVIFKWGNFATFIAKKKV</sequence>
<dbReference type="GO" id="GO:1904047">
    <property type="term" value="F:S-adenosyl-L-methionine binding"/>
    <property type="evidence" value="ECO:0007669"/>
    <property type="project" value="UniProtKB-UniRule"/>
</dbReference>
<accession>A0A1D7TKP8</accession>
<protein>
    <recommendedName>
        <fullName evidence="3">Carboxy-S-adenosyl-L-methionine synthase</fullName>
        <shortName evidence="3">Cx-SAM synthase</shortName>
        <ecNumber evidence="3">2.1.3.-</ecNumber>
    </recommendedName>
</protein>
<comment type="similarity">
    <text evidence="3">Belongs to the class I-like SAM-binding methyltransferase superfamily. Cx-SAM synthase family.</text>
</comment>
<dbReference type="HAMAP" id="MF_01589">
    <property type="entry name" value="Cx_SAM_synthase"/>
    <property type="match status" value="1"/>
</dbReference>
<keyword evidence="2 3" id="KW-0949">S-adenosyl-L-methionine</keyword>
<feature type="binding site" evidence="3 4">
    <location>
        <begin position="109"/>
        <end position="110"/>
    </location>
    <ligand>
        <name>S-adenosyl-L-methionine</name>
        <dbReference type="ChEBI" id="CHEBI:59789"/>
    </ligand>
</feature>
<feature type="binding site" evidence="3 4">
    <location>
        <begin position="59"/>
        <end position="61"/>
    </location>
    <ligand>
        <name>S-adenosyl-L-methionine</name>
        <dbReference type="ChEBI" id="CHEBI:59789"/>
    </ligand>
</feature>
<dbReference type="GO" id="GO:0008168">
    <property type="term" value="F:methyltransferase activity"/>
    <property type="evidence" value="ECO:0007669"/>
    <property type="project" value="UniProtKB-KW"/>
</dbReference>
<feature type="binding site" evidence="3 4">
    <location>
        <begin position="83"/>
        <end position="84"/>
    </location>
    <ligand>
        <name>S-adenosyl-L-methionine</name>
        <dbReference type="ChEBI" id="CHEBI:59789"/>
    </ligand>
</feature>
<proteinExistence type="inferred from homology"/>
<comment type="function">
    <text evidence="3">Catalyzes the conversion of S-adenosyl-L-methionine (SAM) to carboxy-S-adenosyl-L-methionine (Cx-SAM).</text>
</comment>
<dbReference type="KEGG" id="shal:SHALO_1723"/>
<gene>
    <name evidence="3" type="primary">cmoA</name>
    <name evidence="6" type="ORF">SHALO_1723</name>
</gene>
<evidence type="ECO:0000256" key="4">
    <source>
        <dbReference type="PIRSR" id="PIRSR006325-1"/>
    </source>
</evidence>
<keyword evidence="1 3" id="KW-0808">Transferase</keyword>
<keyword evidence="6" id="KW-0489">Methyltransferase</keyword>
<name>A0A1D7TKP8_9BACT</name>
<dbReference type="AlphaFoldDB" id="A0A1D7TKP8"/>
<dbReference type="PANTHER" id="PTHR43861">
    <property type="entry name" value="TRANS-ACONITATE 2-METHYLTRANSFERASE-RELATED"/>
    <property type="match status" value="1"/>
</dbReference>
<evidence type="ECO:0000313" key="7">
    <source>
        <dbReference type="Proteomes" id="UP000094609"/>
    </source>
</evidence>
<feature type="domain" description="Methyltransferase" evidence="5">
    <location>
        <begin position="55"/>
        <end position="150"/>
    </location>
</feature>
<evidence type="ECO:0000313" key="6">
    <source>
        <dbReference type="EMBL" id="AOO65494.1"/>
    </source>
</evidence>
<dbReference type="SUPFAM" id="SSF53335">
    <property type="entry name" value="S-adenosyl-L-methionine-dependent methyltransferases"/>
    <property type="match status" value="1"/>
</dbReference>
<dbReference type="NCBIfam" id="TIGR00740">
    <property type="entry name" value="carboxy-S-adenosyl-L-methionine synthase CmoA"/>
    <property type="match status" value="1"/>
</dbReference>
<dbReference type="CDD" id="cd02440">
    <property type="entry name" value="AdoMet_MTases"/>
    <property type="match status" value="1"/>
</dbReference>
<dbReference type="Pfam" id="PF13649">
    <property type="entry name" value="Methyltransf_25"/>
    <property type="match status" value="1"/>
</dbReference>
<dbReference type="GO" id="GO:0002098">
    <property type="term" value="P:tRNA wobble uridine modification"/>
    <property type="evidence" value="ECO:0007669"/>
    <property type="project" value="InterPro"/>
</dbReference>
<feature type="binding site" evidence="3 4">
    <location>
        <position position="124"/>
    </location>
    <ligand>
        <name>S-adenosyl-L-methionine</name>
        <dbReference type="ChEBI" id="CHEBI:59789"/>
    </ligand>
</feature>
<dbReference type="RefSeq" id="WP_069478179.1">
    <property type="nucleotide sequence ID" value="NZ_CP017111.1"/>
</dbReference>
<dbReference type="EC" id="2.1.3.-" evidence="3"/>